<proteinExistence type="predicted"/>
<evidence type="ECO:0000313" key="2">
    <source>
        <dbReference type="EMBL" id="KAL0362340.1"/>
    </source>
</evidence>
<reference evidence="2" key="1">
    <citation type="submission" date="2020-06" db="EMBL/GenBank/DDBJ databases">
        <authorList>
            <person name="Li T."/>
            <person name="Hu X."/>
            <person name="Zhang T."/>
            <person name="Song X."/>
            <person name="Zhang H."/>
            <person name="Dai N."/>
            <person name="Sheng W."/>
            <person name="Hou X."/>
            <person name="Wei L."/>
        </authorList>
    </citation>
    <scope>NUCLEOTIDE SEQUENCE</scope>
    <source>
        <strain evidence="2">KEN8</strain>
        <tissue evidence="2">Leaf</tissue>
    </source>
</reference>
<dbReference type="EMBL" id="JACGWM010000007">
    <property type="protein sequence ID" value="KAL0362340.1"/>
    <property type="molecule type" value="Genomic_DNA"/>
</dbReference>
<dbReference type="PANTHER" id="PTHR31973:SF195">
    <property type="entry name" value="MUDR FAMILY TRANSPOSASE"/>
    <property type="match status" value="1"/>
</dbReference>
<reference evidence="2" key="2">
    <citation type="journal article" date="2024" name="Plant">
        <title>Genomic evolution and insights into agronomic trait innovations of Sesamum species.</title>
        <authorList>
            <person name="Miao H."/>
            <person name="Wang L."/>
            <person name="Qu L."/>
            <person name="Liu H."/>
            <person name="Sun Y."/>
            <person name="Le M."/>
            <person name="Wang Q."/>
            <person name="Wei S."/>
            <person name="Zheng Y."/>
            <person name="Lin W."/>
            <person name="Duan Y."/>
            <person name="Cao H."/>
            <person name="Xiong S."/>
            <person name="Wang X."/>
            <person name="Wei L."/>
            <person name="Li C."/>
            <person name="Ma Q."/>
            <person name="Ju M."/>
            <person name="Zhao R."/>
            <person name="Li G."/>
            <person name="Mu C."/>
            <person name="Tian Q."/>
            <person name="Mei H."/>
            <person name="Zhang T."/>
            <person name="Gao T."/>
            <person name="Zhang H."/>
        </authorList>
    </citation>
    <scope>NUCLEOTIDE SEQUENCE</scope>
    <source>
        <strain evidence="2">KEN8</strain>
    </source>
</reference>
<name>A0AAW2Q404_9LAMI</name>
<organism evidence="2">
    <name type="scientific">Sesamum calycinum</name>
    <dbReference type="NCBI Taxonomy" id="2727403"/>
    <lineage>
        <taxon>Eukaryota</taxon>
        <taxon>Viridiplantae</taxon>
        <taxon>Streptophyta</taxon>
        <taxon>Embryophyta</taxon>
        <taxon>Tracheophyta</taxon>
        <taxon>Spermatophyta</taxon>
        <taxon>Magnoliopsida</taxon>
        <taxon>eudicotyledons</taxon>
        <taxon>Gunneridae</taxon>
        <taxon>Pentapetalae</taxon>
        <taxon>asterids</taxon>
        <taxon>lamiids</taxon>
        <taxon>Lamiales</taxon>
        <taxon>Pedaliaceae</taxon>
        <taxon>Sesamum</taxon>
    </lineage>
</organism>
<dbReference type="PANTHER" id="PTHR31973">
    <property type="entry name" value="POLYPROTEIN, PUTATIVE-RELATED"/>
    <property type="match status" value="1"/>
</dbReference>
<feature type="domain" description="MULE transposase" evidence="1">
    <location>
        <begin position="3"/>
        <end position="63"/>
    </location>
</feature>
<accession>A0AAW2Q404</accession>
<dbReference type="Pfam" id="PF10551">
    <property type="entry name" value="MULE"/>
    <property type="match status" value="1"/>
</dbReference>
<protein>
    <recommendedName>
        <fullName evidence="1">MULE transposase domain-containing protein</fullName>
    </recommendedName>
</protein>
<gene>
    <name evidence="2" type="ORF">Scaly_1189200</name>
</gene>
<dbReference type="AlphaFoldDB" id="A0AAW2Q404"/>
<evidence type="ECO:0000259" key="1">
    <source>
        <dbReference type="Pfam" id="PF10551"/>
    </source>
</evidence>
<dbReference type="InterPro" id="IPR018289">
    <property type="entry name" value="MULE_transposase_dom"/>
</dbReference>
<comment type="caution">
    <text evidence="2">The sequence shown here is derived from an EMBL/GenBank/DDBJ whole genome shotgun (WGS) entry which is preliminary data.</text>
</comment>
<sequence length="125" mass="13739">MLIAAAMDGNQQVLPLAFAIVDEETYPSWKWFLQQLSRHVIRGGRGMCLISDPHVGIIKAVREGPDFVSPHGLHRLRRSLQGARMDMGSTPMLSKLPTDNAHAASGINLASLVLKLKNRKIIGMT</sequence>